<sequence length="335" mass="37310">MTQDLSTLEIVEVRADDPAAVDAAFQVGNEAMLADYPELPPSCRYEHDQRLLVPMPGLARHTFLGHRDGVPVGAVVVDLPLWDNLDKAMFDVSVVPAARRLGVGRALYAHAAAFAREQGRRSALGFSTFHAEGFAQALGLESKLTDVRRRLDLSTVDEAVLDRLYAEGLAKAAGYSVVRWGDRTPDELLADVAALDSSFIDETPMGDLDYEAEKLDANRVRQNEEVRSRHGKRTYNTGVIHDASGRLVAWSAIRKSKTVDWHAWQQITLVHPQHRGHRLGAITKVENLRYLREEAPAVRVIDTFNAEVNSHMIAINEAMGFQRRELWANWQGSIA</sequence>
<reference evidence="2" key="1">
    <citation type="journal article" date="2014" name="Int. J. Syst. Evol. Microbiol.">
        <title>Complete genome sequence of Corynebacterium casei LMG S-19264T (=DSM 44701T), isolated from a smear-ripened cheese.</title>
        <authorList>
            <consortium name="US DOE Joint Genome Institute (JGI-PGF)"/>
            <person name="Walter F."/>
            <person name="Albersmeier A."/>
            <person name="Kalinowski J."/>
            <person name="Ruckert C."/>
        </authorList>
    </citation>
    <scope>NUCLEOTIDE SEQUENCE</scope>
    <source>
        <strain evidence="2">JCM 19831</strain>
    </source>
</reference>
<accession>A0A917TQG5</accession>
<reference evidence="2" key="2">
    <citation type="submission" date="2020-09" db="EMBL/GenBank/DDBJ databases">
        <authorList>
            <person name="Sun Q."/>
            <person name="Ohkuma M."/>
        </authorList>
    </citation>
    <scope>NUCLEOTIDE SEQUENCE</scope>
    <source>
        <strain evidence="2">JCM 19831</strain>
    </source>
</reference>
<protein>
    <submittedName>
        <fullName evidence="2">GNAT family N-acetyltransferase</fullName>
    </submittedName>
</protein>
<dbReference type="Gene3D" id="3.40.630.30">
    <property type="match status" value="1"/>
</dbReference>
<organism evidence="2 3">
    <name type="scientific">Dactylosporangium sucinum</name>
    <dbReference type="NCBI Taxonomy" id="1424081"/>
    <lineage>
        <taxon>Bacteria</taxon>
        <taxon>Bacillati</taxon>
        <taxon>Actinomycetota</taxon>
        <taxon>Actinomycetes</taxon>
        <taxon>Micromonosporales</taxon>
        <taxon>Micromonosporaceae</taxon>
        <taxon>Dactylosporangium</taxon>
    </lineage>
</organism>
<feature type="domain" description="N-acetyltransferase" evidence="1">
    <location>
        <begin position="11"/>
        <end position="167"/>
    </location>
</feature>
<evidence type="ECO:0000259" key="1">
    <source>
        <dbReference type="PROSITE" id="PS51186"/>
    </source>
</evidence>
<comment type="caution">
    <text evidence="2">The sequence shown here is derived from an EMBL/GenBank/DDBJ whole genome shotgun (WGS) entry which is preliminary data.</text>
</comment>
<dbReference type="InterPro" id="IPR016181">
    <property type="entry name" value="Acyl_CoA_acyltransferase"/>
</dbReference>
<dbReference type="Proteomes" id="UP000642070">
    <property type="component" value="Unassembled WGS sequence"/>
</dbReference>
<dbReference type="Pfam" id="PF00583">
    <property type="entry name" value="Acetyltransf_1"/>
    <property type="match status" value="1"/>
</dbReference>
<dbReference type="SUPFAM" id="SSF55729">
    <property type="entry name" value="Acyl-CoA N-acyltransferases (Nat)"/>
    <property type="match status" value="2"/>
</dbReference>
<keyword evidence="3" id="KW-1185">Reference proteome</keyword>
<proteinExistence type="predicted"/>
<dbReference type="EMBL" id="BMPI01000017">
    <property type="protein sequence ID" value="GGM33347.1"/>
    <property type="molecule type" value="Genomic_DNA"/>
</dbReference>
<evidence type="ECO:0000313" key="3">
    <source>
        <dbReference type="Proteomes" id="UP000642070"/>
    </source>
</evidence>
<evidence type="ECO:0000313" key="2">
    <source>
        <dbReference type="EMBL" id="GGM33347.1"/>
    </source>
</evidence>
<dbReference type="InterPro" id="IPR000182">
    <property type="entry name" value="GNAT_dom"/>
</dbReference>
<dbReference type="AlphaFoldDB" id="A0A917TQG5"/>
<dbReference type="RefSeq" id="WP_190251249.1">
    <property type="nucleotide sequence ID" value="NZ_BMPI01000017.1"/>
</dbReference>
<name>A0A917TQG5_9ACTN</name>
<gene>
    <name evidence="2" type="ORF">GCM10007977_038480</name>
</gene>
<dbReference type="PROSITE" id="PS51186">
    <property type="entry name" value="GNAT"/>
    <property type="match status" value="1"/>
</dbReference>
<dbReference type="GO" id="GO:0016747">
    <property type="term" value="F:acyltransferase activity, transferring groups other than amino-acyl groups"/>
    <property type="evidence" value="ECO:0007669"/>
    <property type="project" value="InterPro"/>
</dbReference>